<dbReference type="EMBL" id="UYSL01004688">
    <property type="protein sequence ID" value="VDL66850.1"/>
    <property type="molecule type" value="Genomic_DNA"/>
</dbReference>
<dbReference type="WBParaSite" id="NBR_0000326001-mRNA-1">
    <property type="protein sequence ID" value="NBR_0000326001-mRNA-1"/>
    <property type="gene ID" value="NBR_0000326001"/>
</dbReference>
<gene>
    <name evidence="2" type="ORF">NBR_LOCUS3261</name>
</gene>
<protein>
    <submittedName>
        <fullName evidence="4">Ovule protein</fullName>
    </submittedName>
</protein>
<feature type="region of interest" description="Disordered" evidence="1">
    <location>
        <begin position="1"/>
        <end position="22"/>
    </location>
</feature>
<evidence type="ECO:0000256" key="1">
    <source>
        <dbReference type="SAM" id="MobiDB-lite"/>
    </source>
</evidence>
<evidence type="ECO:0000313" key="3">
    <source>
        <dbReference type="Proteomes" id="UP000271162"/>
    </source>
</evidence>
<evidence type="ECO:0000313" key="2">
    <source>
        <dbReference type="EMBL" id="VDL66850.1"/>
    </source>
</evidence>
<keyword evidence="3" id="KW-1185">Reference proteome</keyword>
<accession>A0A0N4XL58</accession>
<proteinExistence type="predicted"/>
<feature type="compositionally biased region" description="Polar residues" evidence="1">
    <location>
        <begin position="1"/>
        <end position="18"/>
    </location>
</feature>
<reference evidence="2 3" key="2">
    <citation type="submission" date="2018-11" db="EMBL/GenBank/DDBJ databases">
        <authorList>
            <consortium name="Pathogen Informatics"/>
        </authorList>
    </citation>
    <scope>NUCLEOTIDE SEQUENCE [LARGE SCALE GENOMIC DNA]</scope>
</reference>
<name>A0A0N4XL58_NIPBR</name>
<reference evidence="4" key="1">
    <citation type="submission" date="2017-02" db="UniProtKB">
        <authorList>
            <consortium name="WormBaseParasite"/>
        </authorList>
    </citation>
    <scope>IDENTIFICATION</scope>
</reference>
<evidence type="ECO:0000313" key="4">
    <source>
        <dbReference type="WBParaSite" id="NBR_0000326001-mRNA-1"/>
    </source>
</evidence>
<dbReference type="Proteomes" id="UP000271162">
    <property type="component" value="Unassembled WGS sequence"/>
</dbReference>
<dbReference type="AlphaFoldDB" id="A0A0N4XL58"/>
<sequence>MHYFMSSQTKGPENSFRTSSRKSSYHSLLRVQSMVNENATLWCCSMKTSSTGTMNIHHKWAKRPHT</sequence>
<organism evidence="4">
    <name type="scientific">Nippostrongylus brasiliensis</name>
    <name type="common">Rat hookworm</name>
    <dbReference type="NCBI Taxonomy" id="27835"/>
    <lineage>
        <taxon>Eukaryota</taxon>
        <taxon>Metazoa</taxon>
        <taxon>Ecdysozoa</taxon>
        <taxon>Nematoda</taxon>
        <taxon>Chromadorea</taxon>
        <taxon>Rhabditida</taxon>
        <taxon>Rhabditina</taxon>
        <taxon>Rhabditomorpha</taxon>
        <taxon>Strongyloidea</taxon>
        <taxon>Heligmosomidae</taxon>
        <taxon>Nippostrongylus</taxon>
    </lineage>
</organism>